<dbReference type="GO" id="GO:0003341">
    <property type="term" value="P:cilium movement"/>
    <property type="evidence" value="ECO:0007669"/>
    <property type="project" value="TreeGrafter"/>
</dbReference>
<comment type="subcellular location">
    <subcellularLocation>
        <location evidence="1">Cytoplasm</location>
        <location evidence="1">Cytoskeleton</location>
        <location evidence="1">Flagellum axoneme</location>
    </subcellularLocation>
</comment>
<dbReference type="Ensembl" id="ENSCSET00000005592.1">
    <property type="protein sequence ID" value="ENSCSEP00000005532.1"/>
    <property type="gene ID" value="ENSCSEG00000003579.1"/>
</dbReference>
<keyword evidence="3" id="KW-0436">Ligase</keyword>
<keyword evidence="6" id="KW-0969">Cilium</keyword>
<reference evidence="10 11" key="1">
    <citation type="journal article" date="2014" name="Nat. Genet.">
        <title>Whole-genome sequence of a flatfish provides insights into ZW sex chromosome evolution and adaptation to a benthic lifestyle.</title>
        <authorList>
            <person name="Chen S."/>
            <person name="Zhang G."/>
            <person name="Shao C."/>
            <person name="Huang Q."/>
            <person name="Liu G."/>
            <person name="Zhang P."/>
            <person name="Song W."/>
            <person name="An N."/>
            <person name="Chalopin D."/>
            <person name="Volff J.N."/>
            <person name="Hong Y."/>
            <person name="Li Q."/>
            <person name="Sha Z."/>
            <person name="Zhou H."/>
            <person name="Xie M."/>
            <person name="Yu Q."/>
            <person name="Liu Y."/>
            <person name="Xiang H."/>
            <person name="Wang N."/>
            <person name="Wu K."/>
            <person name="Yang C."/>
            <person name="Zhou Q."/>
            <person name="Liao X."/>
            <person name="Yang L."/>
            <person name="Hu Q."/>
            <person name="Zhang J."/>
            <person name="Meng L."/>
            <person name="Jin L."/>
            <person name="Tian Y."/>
            <person name="Lian J."/>
            <person name="Yang J."/>
            <person name="Miao G."/>
            <person name="Liu S."/>
            <person name="Liang Z."/>
            <person name="Yan F."/>
            <person name="Li Y."/>
            <person name="Sun B."/>
            <person name="Zhang H."/>
            <person name="Zhang J."/>
            <person name="Zhu Y."/>
            <person name="Du M."/>
            <person name="Zhao Y."/>
            <person name="Schartl M."/>
            <person name="Tang Q."/>
            <person name="Wang J."/>
        </authorList>
    </citation>
    <scope>NUCLEOTIDE SEQUENCE</scope>
</reference>
<keyword evidence="7" id="KW-0206">Cytoskeleton</keyword>
<dbReference type="FunFam" id="3.30.470.20:FF:000032">
    <property type="entry name" value="tubulin monoglycylase TTLL3 isoform X2"/>
    <property type="match status" value="1"/>
</dbReference>
<keyword evidence="6" id="KW-0282">Flagellum</keyword>
<dbReference type="Pfam" id="PF03133">
    <property type="entry name" value="TTL"/>
    <property type="match status" value="1"/>
</dbReference>
<protein>
    <submittedName>
        <fullName evidence="10">Tubulin tyrosine ligase-like family, member 3</fullName>
    </submittedName>
</protein>
<dbReference type="AlphaFoldDB" id="A0A3P8UT36"/>
<accession>A0A3P8UT36</accession>
<reference evidence="10" key="2">
    <citation type="submission" date="2025-08" db="UniProtKB">
        <authorList>
            <consortium name="Ensembl"/>
        </authorList>
    </citation>
    <scope>IDENTIFICATION</scope>
</reference>
<keyword evidence="4" id="KW-0547">Nucleotide-binding</keyword>
<proteinExistence type="predicted"/>
<dbReference type="SUPFAM" id="SSF56059">
    <property type="entry name" value="Glutathione synthetase ATP-binding domain-like"/>
    <property type="match status" value="1"/>
</dbReference>
<feature type="region of interest" description="Disordered" evidence="9">
    <location>
        <begin position="605"/>
        <end position="691"/>
    </location>
</feature>
<reference evidence="10" key="3">
    <citation type="submission" date="2025-09" db="UniProtKB">
        <authorList>
            <consortium name="Ensembl"/>
        </authorList>
    </citation>
    <scope>IDENTIFICATION</scope>
</reference>
<feature type="region of interest" description="Disordered" evidence="9">
    <location>
        <begin position="566"/>
        <end position="590"/>
    </location>
</feature>
<dbReference type="GeneTree" id="ENSGT00940000154857"/>
<dbReference type="PANTHER" id="PTHR45870">
    <property type="entry name" value="TUBULIN MONOGLYCYLASE TTLL3"/>
    <property type="match status" value="1"/>
</dbReference>
<dbReference type="FunCoup" id="A0A3P8UT36">
    <property type="interactions" value="388"/>
</dbReference>
<evidence type="ECO:0000256" key="6">
    <source>
        <dbReference type="ARBA" id="ARBA00022846"/>
    </source>
</evidence>
<sequence length="774" mass="88312">MIHQQDIKDEALCPPPPTPPSLPVTLRKVFSVQGPYPVIRAALWARGWVERSSKTKHPADVFSDRLAEGEKEENLDDVYELMSRLVRNETPYFYWTTRRDYVDCRSLLSDQITNHYANAGTFTTKVGLCVNLRNLQWFDAADPDSFFPRCYRLGAQDERQSFIEDFRRTACTSLLQHVVESWRRGGAEVEERKALSESETFTPNDLRYRKQMIDTALQVCEEFLSILEHGDIDVTVETQPEEEEQRWSEFLQNYYLVVHEGAVIGGSGAFVQRCQTMLTRLQECCPQLDTDGLDNIWIIKPGAKSRGRGILCLNRLEDVLALVDLDRAINKESKWVVQKYLERPLLVHATKFDLRQWFLVTDWNPLTVWFYRECYLRFSTQPYSTKNLNSSVHLCNNSIQKHFQPSRDRHPGLPSDNMWSCSQFKAFLQQKGLGNTWEKVVVPGMQKAVVHALQTAQDLVEPRKASFELYGADFMLGPDLRPWLLEINASPTMACSTAVTARLCPAVQLDTLRVVLDWRADSAAYTGGFQLIYKQPAVEVPQYIGMNLLVEGAAVRRSKHLPQPCLSIQFPSDQTSSVQDDRTRQPPLQQLHRVTSCGLSCKENQTVRDKKTQTATTSTKKLHERRREIHNSQNPPRPRDSDQPRAAGTVTQRKKQRLRHSANRTSLVPRSLSFSLGSTQKPKPSQQLPTSHVTRFSLPQAVVESQHRTPPRACPSLQGPLPTLDVFSLKPNVVSGAAACLSLSSHRSFYRHHSFLCPRRQTMAKYKEDCSGKQ</sequence>
<feature type="compositionally biased region" description="Polar residues" evidence="9">
    <location>
        <begin position="663"/>
        <end position="691"/>
    </location>
</feature>
<keyword evidence="11" id="KW-1185">Reference proteome</keyword>
<keyword evidence="2" id="KW-0963">Cytoplasm</keyword>
<evidence type="ECO:0000313" key="10">
    <source>
        <dbReference type="Ensembl" id="ENSCSEP00000005532.1"/>
    </source>
</evidence>
<dbReference type="Gene3D" id="3.30.470.20">
    <property type="entry name" value="ATP-grasp fold, B domain"/>
    <property type="match status" value="1"/>
</dbReference>
<evidence type="ECO:0000256" key="5">
    <source>
        <dbReference type="ARBA" id="ARBA00022840"/>
    </source>
</evidence>
<comment type="catalytic activity">
    <reaction evidence="8">
        <text>L-glutamyl-[protein] + glycine + ATP = glycyl-L-glutamyl-[protein] + ADP + phosphate + H(+)</text>
        <dbReference type="Rhea" id="RHEA:67180"/>
        <dbReference type="Rhea" id="RHEA-COMP:10208"/>
        <dbReference type="Rhea" id="RHEA-COMP:17207"/>
        <dbReference type="ChEBI" id="CHEBI:15378"/>
        <dbReference type="ChEBI" id="CHEBI:29973"/>
        <dbReference type="ChEBI" id="CHEBI:30616"/>
        <dbReference type="ChEBI" id="CHEBI:43474"/>
        <dbReference type="ChEBI" id="CHEBI:57305"/>
        <dbReference type="ChEBI" id="CHEBI:167890"/>
        <dbReference type="ChEBI" id="CHEBI:456216"/>
    </reaction>
    <physiologicalReaction direction="left-to-right" evidence="8">
        <dbReference type="Rhea" id="RHEA:67181"/>
    </physiologicalReaction>
</comment>
<dbReference type="GO" id="GO:0005930">
    <property type="term" value="C:axoneme"/>
    <property type="evidence" value="ECO:0007669"/>
    <property type="project" value="TreeGrafter"/>
</dbReference>
<evidence type="ECO:0000256" key="9">
    <source>
        <dbReference type="SAM" id="MobiDB-lite"/>
    </source>
</evidence>
<dbReference type="STRING" id="244447.ENSCSEP00000005532"/>
<dbReference type="GO" id="GO:0070736">
    <property type="term" value="F:protein-glycine ligase activity, initiating"/>
    <property type="evidence" value="ECO:0007669"/>
    <property type="project" value="TreeGrafter"/>
</dbReference>
<evidence type="ECO:0000256" key="8">
    <source>
        <dbReference type="ARBA" id="ARBA00048944"/>
    </source>
</evidence>
<evidence type="ECO:0000256" key="2">
    <source>
        <dbReference type="ARBA" id="ARBA00022490"/>
    </source>
</evidence>
<dbReference type="OMA" id="SHHMGRL"/>
<evidence type="ECO:0000256" key="3">
    <source>
        <dbReference type="ARBA" id="ARBA00022598"/>
    </source>
</evidence>
<dbReference type="InParanoid" id="A0A3P8UT36"/>
<evidence type="ECO:0000256" key="4">
    <source>
        <dbReference type="ARBA" id="ARBA00022741"/>
    </source>
</evidence>
<dbReference type="GO" id="GO:0015630">
    <property type="term" value="C:microtubule cytoskeleton"/>
    <property type="evidence" value="ECO:0007669"/>
    <property type="project" value="TreeGrafter"/>
</dbReference>
<dbReference type="GO" id="GO:0060271">
    <property type="term" value="P:cilium assembly"/>
    <property type="evidence" value="ECO:0007669"/>
    <property type="project" value="TreeGrafter"/>
</dbReference>
<dbReference type="InterPro" id="IPR004344">
    <property type="entry name" value="TTL/TTLL_fam"/>
</dbReference>
<feature type="compositionally biased region" description="Basic residues" evidence="9">
    <location>
        <begin position="652"/>
        <end position="662"/>
    </location>
</feature>
<feature type="compositionally biased region" description="Polar residues" evidence="9">
    <location>
        <begin position="569"/>
        <end position="578"/>
    </location>
</feature>
<dbReference type="InterPro" id="IPR051437">
    <property type="entry name" value="TTLL_monoglycylase"/>
</dbReference>
<organism evidence="10 11">
    <name type="scientific">Cynoglossus semilaevis</name>
    <name type="common">Tongue sole</name>
    <dbReference type="NCBI Taxonomy" id="244447"/>
    <lineage>
        <taxon>Eukaryota</taxon>
        <taxon>Metazoa</taxon>
        <taxon>Chordata</taxon>
        <taxon>Craniata</taxon>
        <taxon>Vertebrata</taxon>
        <taxon>Euteleostomi</taxon>
        <taxon>Actinopterygii</taxon>
        <taxon>Neopterygii</taxon>
        <taxon>Teleostei</taxon>
        <taxon>Neoteleostei</taxon>
        <taxon>Acanthomorphata</taxon>
        <taxon>Carangaria</taxon>
        <taxon>Pleuronectiformes</taxon>
        <taxon>Pleuronectoidei</taxon>
        <taxon>Cynoglossidae</taxon>
        <taxon>Cynoglossinae</taxon>
        <taxon>Cynoglossus</taxon>
    </lineage>
</organism>
<evidence type="ECO:0000256" key="1">
    <source>
        <dbReference type="ARBA" id="ARBA00004611"/>
    </source>
</evidence>
<keyword evidence="6" id="KW-0966">Cell projection</keyword>
<dbReference type="PANTHER" id="PTHR45870:SF2">
    <property type="entry name" value="TUBULIN MONOGLYCYLASE TTLL3"/>
    <property type="match status" value="1"/>
</dbReference>
<dbReference type="GO" id="GO:0005524">
    <property type="term" value="F:ATP binding"/>
    <property type="evidence" value="ECO:0007669"/>
    <property type="project" value="UniProtKB-KW"/>
</dbReference>
<name>A0A3P8UT36_CYNSE</name>
<evidence type="ECO:0000256" key="7">
    <source>
        <dbReference type="ARBA" id="ARBA00023212"/>
    </source>
</evidence>
<dbReference type="PROSITE" id="PS51221">
    <property type="entry name" value="TTL"/>
    <property type="match status" value="1"/>
</dbReference>
<dbReference type="Proteomes" id="UP000265120">
    <property type="component" value="Chromosome 11"/>
</dbReference>
<keyword evidence="5" id="KW-0067">ATP-binding</keyword>
<evidence type="ECO:0000313" key="11">
    <source>
        <dbReference type="Proteomes" id="UP000265120"/>
    </source>
</evidence>